<comment type="similarity">
    <text evidence="2 6">Belongs to the GMC oxidoreductase family.</text>
</comment>
<evidence type="ECO:0000259" key="7">
    <source>
        <dbReference type="PROSITE" id="PS00623"/>
    </source>
</evidence>
<feature type="domain" description="Glucose-methanol-choline oxidoreductase N-terminal" evidence="8">
    <location>
        <begin position="255"/>
        <end position="269"/>
    </location>
</feature>
<dbReference type="InterPro" id="IPR036188">
    <property type="entry name" value="FAD/NAD-bd_sf"/>
</dbReference>
<sequence>MSEVYDYIIVGAGSAGCVLANGLSADPSVRVLLLEAGGPDTSPLIHMPKGLGKLVLDPRHAWHFAIQQPREEGMAPSEMWVRGRGLGGSSSINGMIYIRGQPEDYDDWEARGGTGWGWAEMKKAFIAIEDHALGADEQRGAGGPVHVTTGTFRYPVAEALIKAGEQMGLTRKEDLNREDQEGVGYYPHNIKRGKRQSAAVAFLNPARSRPNLRIVTGALVDRVLFEGKRVTGVAARVNGQRIDYRAQGEVILSAGTLLSPKLLQLSGIGDPEGLRALGIAPIAESPDVGRRMREHLGFSLPYRLVKDRGINHHFHGLGLAVSVLRYYTTRTGPLATGPFEVGAFVRTEPQVDRPDAQLYMGAFTFARGDDNFPVPLADVERVPGLTIYGQLLRLTSEGDVAITSPDPDAALAITPNWLQTAEDQHAAVAMVRYMRTYMRQPAIAPYVGEELVPGAQCESDADILRAFRRLSLCGTHAVATCRMGNDNRAVVDERLRVRGVDGLRVVDCSIMPSPVSGNTNAPAMAVGWRASDLIIEDRRNGAPSGGMQ</sequence>
<comment type="cofactor">
    <cofactor evidence="1 5">
        <name>FAD</name>
        <dbReference type="ChEBI" id="CHEBI:57692"/>
    </cofactor>
</comment>
<protein>
    <submittedName>
        <fullName evidence="9">GMC family oxidoreductase N-terminal domain-containing protein</fullName>
    </submittedName>
</protein>
<dbReference type="Gene3D" id="3.30.560.10">
    <property type="entry name" value="Glucose Oxidase, domain 3"/>
    <property type="match status" value="1"/>
</dbReference>
<keyword evidence="10" id="KW-1185">Reference proteome</keyword>
<evidence type="ECO:0000313" key="10">
    <source>
        <dbReference type="Proteomes" id="UP000681425"/>
    </source>
</evidence>
<evidence type="ECO:0000256" key="3">
    <source>
        <dbReference type="ARBA" id="ARBA00022630"/>
    </source>
</evidence>
<dbReference type="Pfam" id="PF05199">
    <property type="entry name" value="GMC_oxred_C"/>
    <property type="match status" value="1"/>
</dbReference>
<gene>
    <name evidence="9" type="ORF">KFK14_13410</name>
</gene>
<feature type="domain" description="Glucose-methanol-choline oxidoreductase N-terminal" evidence="7">
    <location>
        <begin position="83"/>
        <end position="106"/>
    </location>
</feature>
<dbReference type="SUPFAM" id="SSF54373">
    <property type="entry name" value="FAD-linked reductases, C-terminal domain"/>
    <property type="match status" value="1"/>
</dbReference>
<evidence type="ECO:0000256" key="2">
    <source>
        <dbReference type="ARBA" id="ARBA00010790"/>
    </source>
</evidence>
<dbReference type="GO" id="GO:0050660">
    <property type="term" value="F:flavin adenine dinucleotide binding"/>
    <property type="evidence" value="ECO:0007669"/>
    <property type="project" value="InterPro"/>
</dbReference>
<dbReference type="Proteomes" id="UP000681425">
    <property type="component" value="Chromosome"/>
</dbReference>
<evidence type="ECO:0000256" key="4">
    <source>
        <dbReference type="ARBA" id="ARBA00022827"/>
    </source>
</evidence>
<dbReference type="Gene3D" id="3.50.50.60">
    <property type="entry name" value="FAD/NAD(P)-binding domain"/>
    <property type="match status" value="1"/>
</dbReference>
<dbReference type="EMBL" id="CP073910">
    <property type="protein sequence ID" value="QUT04138.1"/>
    <property type="molecule type" value="Genomic_DNA"/>
</dbReference>
<dbReference type="PIRSF" id="PIRSF000137">
    <property type="entry name" value="Alcohol_oxidase"/>
    <property type="match status" value="1"/>
</dbReference>
<dbReference type="PROSITE" id="PS00624">
    <property type="entry name" value="GMC_OXRED_2"/>
    <property type="match status" value="1"/>
</dbReference>
<organism evidence="9 10">
    <name type="scientific">Sphingobium phenoxybenzoativorans</name>
    <dbReference type="NCBI Taxonomy" id="1592790"/>
    <lineage>
        <taxon>Bacteria</taxon>
        <taxon>Pseudomonadati</taxon>
        <taxon>Pseudomonadota</taxon>
        <taxon>Alphaproteobacteria</taxon>
        <taxon>Sphingomonadales</taxon>
        <taxon>Sphingomonadaceae</taxon>
        <taxon>Sphingobium</taxon>
    </lineage>
</organism>
<evidence type="ECO:0000256" key="6">
    <source>
        <dbReference type="RuleBase" id="RU003968"/>
    </source>
</evidence>
<dbReference type="Pfam" id="PF00732">
    <property type="entry name" value="GMC_oxred_N"/>
    <property type="match status" value="1"/>
</dbReference>
<dbReference type="InterPro" id="IPR007867">
    <property type="entry name" value="GMC_OxRtase_C"/>
</dbReference>
<dbReference type="InterPro" id="IPR000172">
    <property type="entry name" value="GMC_OxRdtase_N"/>
</dbReference>
<dbReference type="GO" id="GO:0016614">
    <property type="term" value="F:oxidoreductase activity, acting on CH-OH group of donors"/>
    <property type="evidence" value="ECO:0007669"/>
    <property type="project" value="InterPro"/>
</dbReference>
<dbReference type="SUPFAM" id="SSF51905">
    <property type="entry name" value="FAD/NAD(P)-binding domain"/>
    <property type="match status" value="1"/>
</dbReference>
<evidence type="ECO:0000256" key="1">
    <source>
        <dbReference type="ARBA" id="ARBA00001974"/>
    </source>
</evidence>
<keyword evidence="4 5" id="KW-0274">FAD</keyword>
<name>A0A975Q087_9SPHN</name>
<dbReference type="PANTHER" id="PTHR11552:SF147">
    <property type="entry name" value="CHOLINE DEHYDROGENASE, MITOCHONDRIAL"/>
    <property type="match status" value="1"/>
</dbReference>
<evidence type="ECO:0000259" key="8">
    <source>
        <dbReference type="PROSITE" id="PS00624"/>
    </source>
</evidence>
<proteinExistence type="inferred from homology"/>
<evidence type="ECO:0000256" key="5">
    <source>
        <dbReference type="PIRSR" id="PIRSR000137-2"/>
    </source>
</evidence>
<dbReference type="PANTHER" id="PTHR11552">
    <property type="entry name" value="GLUCOSE-METHANOL-CHOLINE GMC OXIDOREDUCTASE"/>
    <property type="match status" value="1"/>
</dbReference>
<dbReference type="RefSeq" id="WP_212608023.1">
    <property type="nucleotide sequence ID" value="NZ_CP073910.1"/>
</dbReference>
<evidence type="ECO:0000313" key="9">
    <source>
        <dbReference type="EMBL" id="QUT04138.1"/>
    </source>
</evidence>
<keyword evidence="3 6" id="KW-0285">Flavoprotein</keyword>
<accession>A0A975Q087</accession>
<dbReference type="InterPro" id="IPR012132">
    <property type="entry name" value="GMC_OxRdtase"/>
</dbReference>
<feature type="binding site" evidence="5">
    <location>
        <position position="220"/>
    </location>
    <ligand>
        <name>FAD</name>
        <dbReference type="ChEBI" id="CHEBI:57692"/>
    </ligand>
</feature>
<dbReference type="KEGG" id="spph:KFK14_13410"/>
<dbReference type="AlphaFoldDB" id="A0A975Q087"/>
<dbReference type="PROSITE" id="PS00623">
    <property type="entry name" value="GMC_OXRED_1"/>
    <property type="match status" value="1"/>
</dbReference>
<reference evidence="9" key="1">
    <citation type="submission" date="2021-04" db="EMBL/GenBank/DDBJ databases">
        <title>Isolation of p-tert-butylphenol degrading bacteria Sphingobium phenoxybenzoativorans Tas13 from active sludge.</title>
        <authorList>
            <person name="Li Y."/>
        </authorList>
    </citation>
    <scope>NUCLEOTIDE SEQUENCE</scope>
    <source>
        <strain evidence="9">Tas13</strain>
    </source>
</reference>